<protein>
    <recommendedName>
        <fullName evidence="4">Pentapeptide repeat-containing protein</fullName>
    </recommendedName>
</protein>
<dbReference type="Pfam" id="PF00805">
    <property type="entry name" value="Pentapeptide"/>
    <property type="match status" value="1"/>
</dbReference>
<keyword evidence="1" id="KW-1133">Transmembrane helix</keyword>
<dbReference type="RefSeq" id="WP_106960027.1">
    <property type="nucleotide sequence ID" value="NZ_JBHMBY010000051.1"/>
</dbReference>
<keyword evidence="1" id="KW-0812">Transmembrane</keyword>
<dbReference type="PANTHER" id="PTHR14136:SF17">
    <property type="entry name" value="BTB_POZ DOMAIN-CONTAINING PROTEIN KCTD9"/>
    <property type="match status" value="1"/>
</dbReference>
<evidence type="ECO:0000256" key="1">
    <source>
        <dbReference type="SAM" id="Phobius"/>
    </source>
</evidence>
<evidence type="ECO:0000313" key="2">
    <source>
        <dbReference type="EMBL" id="GGT12636.1"/>
    </source>
</evidence>
<evidence type="ECO:0000313" key="3">
    <source>
        <dbReference type="Proteomes" id="UP000619486"/>
    </source>
</evidence>
<keyword evidence="1" id="KW-0472">Membrane</keyword>
<dbReference type="SUPFAM" id="SSF141571">
    <property type="entry name" value="Pentapeptide repeat-like"/>
    <property type="match status" value="1"/>
</dbReference>
<dbReference type="PANTHER" id="PTHR14136">
    <property type="entry name" value="BTB_POZ DOMAIN-CONTAINING PROTEIN KCTD9"/>
    <property type="match status" value="1"/>
</dbReference>
<gene>
    <name evidence="2" type="ORF">GCM10014713_01310</name>
</gene>
<comment type="caution">
    <text evidence="2">The sequence shown here is derived from an EMBL/GenBank/DDBJ whole genome shotgun (WGS) entry which is preliminary data.</text>
</comment>
<dbReference type="Proteomes" id="UP000619486">
    <property type="component" value="Unassembled WGS sequence"/>
</dbReference>
<dbReference type="InterPro" id="IPR051082">
    <property type="entry name" value="Pentapeptide-BTB/POZ_domain"/>
</dbReference>
<evidence type="ECO:0008006" key="4">
    <source>
        <dbReference type="Google" id="ProtNLM"/>
    </source>
</evidence>
<proteinExistence type="predicted"/>
<feature type="transmembrane region" description="Helical" evidence="1">
    <location>
        <begin position="42"/>
        <end position="63"/>
    </location>
</feature>
<accession>A0A918GXF4</accession>
<dbReference type="AlphaFoldDB" id="A0A918GXF4"/>
<sequence length="230" mass="24602">MPDSGWALLGVLILLGILGAAGAAFAWRLAVREAAREPRIEVLAGIGGGLITGIAIGVSALFLEQSLQESQKYAAWRANVEIAEAIPGFTPGDRDIKGINFSGKALHNADLRGADLRHAQLRDTDLTGADLRGAQMQDANLIGANFYEADLRDADLDGAQLESANFTHAIVNGPKTSFHGTSINSLTCWPKEFLTEKLEGHDVEGGQDDDYKWGQKVPHCALWKGGERVG</sequence>
<reference evidence="2" key="1">
    <citation type="journal article" date="2014" name="Int. J. Syst. Evol. Microbiol.">
        <title>Complete genome sequence of Corynebacterium casei LMG S-19264T (=DSM 44701T), isolated from a smear-ripened cheese.</title>
        <authorList>
            <consortium name="US DOE Joint Genome Institute (JGI-PGF)"/>
            <person name="Walter F."/>
            <person name="Albersmeier A."/>
            <person name="Kalinowski J."/>
            <person name="Ruckert C."/>
        </authorList>
    </citation>
    <scope>NUCLEOTIDE SEQUENCE</scope>
    <source>
        <strain evidence="2">JCM 3172</strain>
    </source>
</reference>
<organism evidence="2 3">
    <name type="scientific">Streptomyces purpureus</name>
    <dbReference type="NCBI Taxonomy" id="1951"/>
    <lineage>
        <taxon>Bacteria</taxon>
        <taxon>Bacillati</taxon>
        <taxon>Actinomycetota</taxon>
        <taxon>Actinomycetes</taxon>
        <taxon>Kitasatosporales</taxon>
        <taxon>Streptomycetaceae</taxon>
        <taxon>Streptomyces</taxon>
    </lineage>
</organism>
<dbReference type="InterPro" id="IPR001646">
    <property type="entry name" value="5peptide_repeat"/>
</dbReference>
<keyword evidence="3" id="KW-1185">Reference proteome</keyword>
<name>A0A918GXF4_9ACTN</name>
<reference evidence="2" key="2">
    <citation type="submission" date="2020-09" db="EMBL/GenBank/DDBJ databases">
        <authorList>
            <person name="Sun Q."/>
            <person name="Ohkuma M."/>
        </authorList>
    </citation>
    <scope>NUCLEOTIDE SEQUENCE</scope>
    <source>
        <strain evidence="2">JCM 3172</strain>
    </source>
</reference>
<dbReference type="Gene3D" id="2.160.20.80">
    <property type="entry name" value="E3 ubiquitin-protein ligase SopA"/>
    <property type="match status" value="1"/>
</dbReference>
<dbReference type="EMBL" id="BMQQ01000001">
    <property type="protein sequence ID" value="GGT12636.1"/>
    <property type="molecule type" value="Genomic_DNA"/>
</dbReference>